<keyword evidence="3" id="KW-0677">Repeat</keyword>
<dbReference type="GO" id="GO:0005737">
    <property type="term" value="C:cytoplasm"/>
    <property type="evidence" value="ECO:0007669"/>
    <property type="project" value="TreeGrafter"/>
</dbReference>
<dbReference type="CDD" id="cd06735">
    <property type="entry name" value="PDZ5_MAGI-1_3-like"/>
    <property type="match status" value="1"/>
</dbReference>
<dbReference type="SMART" id="SM00456">
    <property type="entry name" value="WW"/>
    <property type="match status" value="1"/>
</dbReference>
<dbReference type="SMART" id="SM00072">
    <property type="entry name" value="GuKc"/>
    <property type="match status" value="1"/>
</dbReference>
<reference evidence="9 10" key="1">
    <citation type="journal article" date="2014" name="Nat. Genet.">
        <title>Whole-genome sequence of a flatfish provides insights into ZW sex chromosome evolution and adaptation to a benthic lifestyle.</title>
        <authorList>
            <person name="Chen S."/>
            <person name="Zhang G."/>
            <person name="Shao C."/>
            <person name="Huang Q."/>
            <person name="Liu G."/>
            <person name="Zhang P."/>
            <person name="Song W."/>
            <person name="An N."/>
            <person name="Chalopin D."/>
            <person name="Volff J.N."/>
            <person name="Hong Y."/>
            <person name="Li Q."/>
            <person name="Sha Z."/>
            <person name="Zhou H."/>
            <person name="Xie M."/>
            <person name="Yu Q."/>
            <person name="Liu Y."/>
            <person name="Xiang H."/>
            <person name="Wang N."/>
            <person name="Wu K."/>
            <person name="Yang C."/>
            <person name="Zhou Q."/>
            <person name="Liao X."/>
            <person name="Yang L."/>
            <person name="Hu Q."/>
            <person name="Zhang J."/>
            <person name="Meng L."/>
            <person name="Jin L."/>
            <person name="Tian Y."/>
            <person name="Lian J."/>
            <person name="Yang J."/>
            <person name="Miao G."/>
            <person name="Liu S."/>
            <person name="Liang Z."/>
            <person name="Yan F."/>
            <person name="Li Y."/>
            <person name="Sun B."/>
            <person name="Zhang H."/>
            <person name="Zhang J."/>
            <person name="Zhu Y."/>
            <person name="Du M."/>
            <person name="Zhao Y."/>
            <person name="Schartl M."/>
            <person name="Tang Q."/>
            <person name="Wang J."/>
        </authorList>
    </citation>
    <scope>NUCLEOTIDE SEQUENCE</scope>
</reference>
<feature type="compositionally biased region" description="Low complexity" evidence="5">
    <location>
        <begin position="554"/>
        <end position="571"/>
    </location>
</feature>
<dbReference type="SUPFAM" id="SSF51045">
    <property type="entry name" value="WW domain"/>
    <property type="match status" value="1"/>
</dbReference>
<feature type="compositionally biased region" description="Polar residues" evidence="5">
    <location>
        <begin position="255"/>
        <end position="271"/>
    </location>
</feature>
<dbReference type="Pfam" id="PF00595">
    <property type="entry name" value="PDZ"/>
    <property type="match status" value="5"/>
</dbReference>
<reference evidence="9" key="3">
    <citation type="submission" date="2025-09" db="UniProtKB">
        <authorList>
            <consortium name="Ensembl"/>
        </authorList>
    </citation>
    <scope>IDENTIFICATION</scope>
</reference>
<dbReference type="PROSITE" id="PS50020">
    <property type="entry name" value="WW_DOMAIN_2"/>
    <property type="match status" value="1"/>
</dbReference>
<feature type="domain" description="PDZ" evidence="8">
    <location>
        <begin position="17"/>
        <end position="100"/>
    </location>
</feature>
<dbReference type="SMART" id="SM00228">
    <property type="entry name" value="PDZ"/>
    <property type="match status" value="6"/>
</dbReference>
<evidence type="ECO:0000259" key="8">
    <source>
        <dbReference type="PROSITE" id="PS50106"/>
    </source>
</evidence>
<keyword evidence="10" id="KW-1185">Reference proteome</keyword>
<dbReference type="CDD" id="cd06731">
    <property type="entry name" value="PDZ1_MAGI-1_3-like"/>
    <property type="match status" value="1"/>
</dbReference>
<feature type="compositionally biased region" description="Low complexity" evidence="5">
    <location>
        <begin position="1127"/>
        <end position="1138"/>
    </location>
</feature>
<dbReference type="FunFam" id="2.30.42.10:FF:000006">
    <property type="entry name" value="Membrane associated guanylate kinase, WW and PDZ domain containing 1"/>
    <property type="match status" value="1"/>
</dbReference>
<dbReference type="AlphaFoldDB" id="A0A3P8V2B4"/>
<feature type="region of interest" description="Disordered" evidence="5">
    <location>
        <begin position="940"/>
        <end position="991"/>
    </location>
</feature>
<evidence type="ECO:0000259" key="7">
    <source>
        <dbReference type="PROSITE" id="PS50052"/>
    </source>
</evidence>
<feature type="compositionally biased region" description="Low complexity" evidence="5">
    <location>
        <begin position="712"/>
        <end position="722"/>
    </location>
</feature>
<dbReference type="PROSITE" id="PS50106">
    <property type="entry name" value="PDZ"/>
    <property type="match status" value="6"/>
</dbReference>
<dbReference type="Gene3D" id="2.20.70.10">
    <property type="match status" value="1"/>
</dbReference>
<dbReference type="GO" id="GO:0007165">
    <property type="term" value="P:signal transduction"/>
    <property type="evidence" value="ECO:0007669"/>
    <property type="project" value="TreeGrafter"/>
</dbReference>
<feature type="domain" description="WW" evidence="6">
    <location>
        <begin position="286"/>
        <end position="319"/>
    </location>
</feature>
<dbReference type="Pfam" id="PF16666">
    <property type="entry name" value="MAGI_u5"/>
    <property type="match status" value="1"/>
</dbReference>
<evidence type="ECO:0000256" key="3">
    <source>
        <dbReference type="ARBA" id="ARBA00022737"/>
    </source>
</evidence>
<dbReference type="GO" id="GO:0016020">
    <property type="term" value="C:membrane"/>
    <property type="evidence" value="ECO:0007669"/>
    <property type="project" value="UniProtKB-SubCell"/>
</dbReference>
<dbReference type="Gene3D" id="2.30.42.10">
    <property type="match status" value="6"/>
</dbReference>
<dbReference type="Gene3D" id="3.30.63.10">
    <property type="entry name" value="Guanylate Kinase phosphate binding domain"/>
    <property type="match status" value="1"/>
</dbReference>
<dbReference type="SUPFAM" id="SSF52540">
    <property type="entry name" value="P-loop containing nucleoside triphosphate hydrolases"/>
    <property type="match status" value="1"/>
</dbReference>
<dbReference type="FunFam" id="3.30.63.10:FF:000003">
    <property type="entry name" value="Membrane-associated guanylate kinase, WW and PDZ domain-containing protein 3 isoform 1"/>
    <property type="match status" value="1"/>
</dbReference>
<feature type="compositionally biased region" description="Gly residues" evidence="5">
    <location>
        <begin position="951"/>
        <end position="973"/>
    </location>
</feature>
<dbReference type="Pfam" id="PF00625">
    <property type="entry name" value="Guanylate_kin"/>
    <property type="match status" value="1"/>
</dbReference>
<feature type="domain" description="PDZ" evidence="8">
    <location>
        <begin position="431"/>
        <end position="500"/>
    </location>
</feature>
<dbReference type="InterPro" id="IPR036034">
    <property type="entry name" value="PDZ_sf"/>
</dbReference>
<evidence type="ECO:0000256" key="5">
    <source>
        <dbReference type="SAM" id="MobiDB-lite"/>
    </source>
</evidence>
<dbReference type="InterPro" id="IPR020590">
    <property type="entry name" value="Guanylate_kinase_CS"/>
</dbReference>
<dbReference type="InterPro" id="IPR027417">
    <property type="entry name" value="P-loop_NTPase"/>
</dbReference>
<dbReference type="InterPro" id="IPR001478">
    <property type="entry name" value="PDZ"/>
</dbReference>
<feature type="region of interest" description="Disordered" evidence="5">
    <location>
        <begin position="1127"/>
        <end position="1162"/>
    </location>
</feature>
<dbReference type="GeneTree" id="ENSGT00940000155820"/>
<keyword evidence="2" id="KW-0597">Phosphoprotein</keyword>
<dbReference type="InterPro" id="IPR001202">
    <property type="entry name" value="WW_dom"/>
</dbReference>
<dbReference type="Ensembl" id="ENSCSET00000008794.1">
    <property type="protein sequence ID" value="ENSCSEP00000008702.1"/>
    <property type="gene ID" value="ENSCSEG00000005521.1"/>
</dbReference>
<accession>A0A3P8V2B4</accession>
<evidence type="ECO:0000259" key="6">
    <source>
        <dbReference type="PROSITE" id="PS50020"/>
    </source>
</evidence>
<dbReference type="SUPFAM" id="SSF50156">
    <property type="entry name" value="PDZ domain-like"/>
    <property type="match status" value="6"/>
</dbReference>
<dbReference type="OMA" id="YLRTVPX"/>
<dbReference type="PROSITE" id="PS50052">
    <property type="entry name" value="GUANYLATE_KINASE_2"/>
    <property type="match status" value="1"/>
</dbReference>
<feature type="domain" description="PDZ" evidence="8">
    <location>
        <begin position="616"/>
        <end position="694"/>
    </location>
</feature>
<evidence type="ECO:0000256" key="4">
    <source>
        <dbReference type="ARBA" id="ARBA00023136"/>
    </source>
</evidence>
<feature type="region of interest" description="Disordered" evidence="5">
    <location>
        <begin position="546"/>
        <end position="598"/>
    </location>
</feature>
<dbReference type="PROSITE" id="PS01159">
    <property type="entry name" value="WW_DOMAIN_1"/>
    <property type="match status" value="1"/>
</dbReference>
<feature type="domain" description="PDZ" evidence="8">
    <location>
        <begin position="1011"/>
        <end position="1107"/>
    </location>
</feature>
<dbReference type="FunFam" id="2.30.42.10:FF:000012">
    <property type="entry name" value="Membrane associated guanylate kinase, WW and PDZ domain containing 1"/>
    <property type="match status" value="1"/>
</dbReference>
<evidence type="ECO:0000313" key="9">
    <source>
        <dbReference type="Ensembl" id="ENSCSEP00000008702.1"/>
    </source>
</evidence>
<feature type="compositionally biased region" description="Pro residues" evidence="5">
    <location>
        <begin position="745"/>
        <end position="754"/>
    </location>
</feature>
<feature type="region of interest" description="Disordered" evidence="5">
    <location>
        <begin position="183"/>
        <end position="288"/>
    </location>
</feature>
<dbReference type="Pfam" id="PF16663">
    <property type="entry name" value="MAGI_u1"/>
    <property type="match status" value="1"/>
</dbReference>
<feature type="region of interest" description="Disordered" evidence="5">
    <location>
        <begin position="693"/>
        <end position="771"/>
    </location>
</feature>
<keyword evidence="4" id="KW-0472">Membrane</keyword>
<dbReference type="CDD" id="cd00201">
    <property type="entry name" value="WW"/>
    <property type="match status" value="1"/>
</dbReference>
<evidence type="ECO:0000313" key="10">
    <source>
        <dbReference type="Proteomes" id="UP000265120"/>
    </source>
</evidence>
<dbReference type="FunFam" id="2.30.42.10:FF:000015">
    <property type="entry name" value="Membrane associated guanylate kinase, WW and PDZ domain containing 1"/>
    <property type="match status" value="1"/>
</dbReference>
<evidence type="ECO:0000256" key="2">
    <source>
        <dbReference type="ARBA" id="ARBA00022553"/>
    </source>
</evidence>
<feature type="domain" description="Guanylate kinase-like" evidence="7">
    <location>
        <begin position="108"/>
        <end position="190"/>
    </location>
</feature>
<dbReference type="PROSITE" id="PS00856">
    <property type="entry name" value="GUANYLATE_KINASE_1"/>
    <property type="match status" value="1"/>
</dbReference>
<feature type="compositionally biased region" description="Low complexity" evidence="5">
    <location>
        <begin position="974"/>
        <end position="991"/>
    </location>
</feature>
<name>A0A3P8V2B4_CYNSE</name>
<dbReference type="CDD" id="cd06733">
    <property type="entry name" value="PDZ3_MAGI-1_3-like"/>
    <property type="match status" value="1"/>
</dbReference>
<protein>
    <submittedName>
        <fullName evidence="9">Membrane associated guanylate kinase, WW and PDZ domain containing 1b</fullName>
    </submittedName>
</protein>
<dbReference type="CDD" id="cd06734">
    <property type="entry name" value="PDZ4_MAGI-1_3-like"/>
    <property type="match status" value="1"/>
</dbReference>
<feature type="domain" description="PDZ" evidence="8">
    <location>
        <begin position="815"/>
        <end position="897"/>
    </location>
</feature>
<dbReference type="GO" id="GO:0005911">
    <property type="term" value="C:cell-cell junction"/>
    <property type="evidence" value="ECO:0007669"/>
    <property type="project" value="TreeGrafter"/>
</dbReference>
<dbReference type="Pfam" id="PF00397">
    <property type="entry name" value="WW"/>
    <property type="match status" value="1"/>
</dbReference>
<dbReference type="FunFam" id="2.30.42.10:FF:000005">
    <property type="entry name" value="Membrane associated guanylate kinase, WW and PDZ domain containing 1"/>
    <property type="match status" value="1"/>
</dbReference>
<feature type="region of interest" description="Disordered" evidence="5">
    <location>
        <begin position="903"/>
        <end position="926"/>
    </location>
</feature>
<dbReference type="PANTHER" id="PTHR10316">
    <property type="entry name" value="MEMBRANE ASSOCIATED GUANYLATE KINASE-RELATED"/>
    <property type="match status" value="1"/>
</dbReference>
<proteinExistence type="predicted"/>
<organism evidence="9 10">
    <name type="scientific">Cynoglossus semilaevis</name>
    <name type="common">Tongue sole</name>
    <dbReference type="NCBI Taxonomy" id="244447"/>
    <lineage>
        <taxon>Eukaryota</taxon>
        <taxon>Metazoa</taxon>
        <taxon>Chordata</taxon>
        <taxon>Craniata</taxon>
        <taxon>Vertebrata</taxon>
        <taxon>Euteleostomi</taxon>
        <taxon>Actinopterygii</taxon>
        <taxon>Neopterygii</taxon>
        <taxon>Teleostei</taxon>
        <taxon>Neoteleostei</taxon>
        <taxon>Acanthomorphata</taxon>
        <taxon>Carangaria</taxon>
        <taxon>Pleuronectiformes</taxon>
        <taxon>Pleuronectoidei</taxon>
        <taxon>Cynoglossidae</taxon>
        <taxon>Cynoglossinae</taxon>
        <taxon>Cynoglossus</taxon>
    </lineage>
</organism>
<evidence type="ECO:0000256" key="1">
    <source>
        <dbReference type="ARBA" id="ARBA00004170"/>
    </source>
</evidence>
<sequence>MSKPPQKKTHWTSRVNECSVCKDARGDLNVPLRGGAQDGEFAFIGPLSGATVLYNTGRLSEGELLLEVESLSVSGLPLYDVQTVIRNCPGPVRFKTVRPGNKLSKDLKHYLSQRFQKSSPDHELQQTIRDNLYHHAVPCTTRTPREGEVSGVDYNFLSVEEFLELQKSGTLLEIGTYEGNYYGTPKPPVQPPSGKVIGSSGSSGDAPLPDGLSGSLPGSQHSTPRRSKSYNDMRNAGLVPGEQQQQEDDEDLPDMNSSYTGMYTGQGRTQQSHSHLSHPPSEDPLGPLPDNWEMAYTEAGEVYFIDHNTKTTSWIDPRCLDKPQKPLEECEDDGMFTPEPVCFLVVTFTVIHYVIIFHINRKTQYEHPVLEAKKRRQLEQLEQQQLPQLPQSQQPPEGERYIRGSFISPYQGRGKPFFTRNRSELKGTFINTKLKKSRRGFGFTVVGGDEPDEFLQIKSLVLDGPAALDGKMETGDVIVSVNDTCVLGYTHAQVVKIFQSIPIGSMVNLELCRGYPLPFDPDDPNTSLVTSVAILENKDPIIVNGQEATNSYDSPSSHGSQNNNNGSTNGGVPLNGLPRPHSPSAEVASDTSSQHGYPSDVVTLASSIATQPELITVHMEKGDKGFGFTIADSPGGGGQRVKQIVDYPRCRGLKEGDIIMEVNKRNVQSMSHNQVVDLLSKCPKGSEVTMLVQRDQPCVQNSPKQLSRKDSQNSSQHSVSSHRSNHTDSPVHQSLAPPLSENATPPAPSQPLPGLPTQDSPGDGTIQRKPDPFKIWAQSRSMYESRRNTSSNKSKSNYPSQFIFSNFVPDFQEQDIFLWRKDTGFGFRILGGNEPGEPIYIGHIVKYGAADEDGRLRSGDELICVDGTAVVGKSHQLVVQLMQQAAKQGHVNLTVRRKTSYGVKAEGDVPPSPASSHHSSNQAPGLTDEIGKRALQGSQNSLNTVSSGSGSTSGIGSGGGGGGGGGGGVGGSGNAMVSSSSATTTSSQPLNSVTTTASTAVASSSTLQPYDVEIRRGENEGFGFVIVSSVSRPEAGTTFAGNACVAMPHKIGRIIEGSPADRCGKLKVGDRILAVNQHSITNKSHSDIVNLIKEAGNTVTLRIIPGDESSNASLLTNAEKIATITTTHTPQQQAAPEARTNTKPKQESFDFKPPQGPPPQPPTQFYSVDLERDSKGFGFSLRGGREYNMDLYVLRLAEEGAAVRNGKMRVGDEILEINGESTKGMKHARAIELIKSGGRRVHLVLKRGDGSVPEYGGSIYENIPFSPIFTP</sequence>
<dbReference type="FunFam" id="2.30.42.10:FF:000103">
    <property type="entry name" value="membrane-associated guanylate kinase, WW and PDZ domain-containing protein 1 isoform X2"/>
    <property type="match status" value="1"/>
</dbReference>
<dbReference type="FunFam" id="2.30.42.10:FF:000042">
    <property type="entry name" value="Membrane-associated guanylate kinase, WW and PDZ domain-containing protein 3 isoform 1"/>
    <property type="match status" value="1"/>
</dbReference>
<feature type="domain" description="PDZ" evidence="8">
    <location>
        <begin position="1167"/>
        <end position="1249"/>
    </location>
</feature>
<dbReference type="FunFam" id="2.20.70.10:FF:000002">
    <property type="entry name" value="Membrane-associated guanylate kinase, WW and PDZ domain-containing protein 3 isoform 1"/>
    <property type="match status" value="1"/>
</dbReference>
<dbReference type="InterPro" id="IPR008144">
    <property type="entry name" value="Guanylate_kin-like_dom"/>
</dbReference>
<dbReference type="Proteomes" id="UP000265120">
    <property type="component" value="Chromosome 11"/>
</dbReference>
<dbReference type="InterPro" id="IPR036020">
    <property type="entry name" value="WW_dom_sf"/>
</dbReference>
<dbReference type="PANTHER" id="PTHR10316:SF12">
    <property type="entry name" value="MEMBRANE-ASSOCIATED GUANYLATE KINASE, WW AND PDZ DOMAIN-CONTAINING PROTEIN 1"/>
    <property type="match status" value="1"/>
</dbReference>
<dbReference type="CDD" id="cd06730">
    <property type="entry name" value="PDZ0_MAGI-1_3-like"/>
    <property type="match status" value="1"/>
</dbReference>
<reference evidence="9" key="2">
    <citation type="submission" date="2025-08" db="UniProtKB">
        <authorList>
            <consortium name="Ensembl"/>
        </authorList>
    </citation>
    <scope>IDENTIFICATION</scope>
</reference>
<dbReference type="CDD" id="cd06732">
    <property type="entry name" value="PDZ2_MAGI-1_3-like"/>
    <property type="match status" value="1"/>
</dbReference>
<dbReference type="InterPro" id="IPR008145">
    <property type="entry name" value="GK/Ca_channel_bsu"/>
</dbReference>
<comment type="subcellular location">
    <subcellularLocation>
        <location evidence="1">Membrane</location>
        <topology evidence="1">Peripheral membrane protein</topology>
    </subcellularLocation>
</comment>